<evidence type="ECO:0000313" key="1">
    <source>
        <dbReference type="EMBL" id="RYN72006.1"/>
    </source>
</evidence>
<organism evidence="1 2">
    <name type="scientific">Alternaria tenuissima</name>
    <dbReference type="NCBI Taxonomy" id="119927"/>
    <lineage>
        <taxon>Eukaryota</taxon>
        <taxon>Fungi</taxon>
        <taxon>Dikarya</taxon>
        <taxon>Ascomycota</taxon>
        <taxon>Pezizomycotina</taxon>
        <taxon>Dothideomycetes</taxon>
        <taxon>Pleosporomycetidae</taxon>
        <taxon>Pleosporales</taxon>
        <taxon>Pleosporineae</taxon>
        <taxon>Pleosporaceae</taxon>
        <taxon>Alternaria</taxon>
        <taxon>Alternaria sect. Alternaria</taxon>
        <taxon>Alternaria alternata complex</taxon>
    </lineage>
</organism>
<proteinExistence type="predicted"/>
<sequence>MTIVNGSGGAIYASNLLDKRMEKIVGVSGASHQAMHVLAVGGALLYTRGLMRAYSQHDTLDKGRPL</sequence>
<dbReference type="Proteomes" id="UP000293195">
    <property type="component" value="Unassembled WGS sequence"/>
</dbReference>
<name>A0ABY0FQ75_9PLEO</name>
<evidence type="ECO:0000313" key="2">
    <source>
        <dbReference type="Proteomes" id="UP000293195"/>
    </source>
</evidence>
<reference evidence="2" key="1">
    <citation type="journal article" date="2019" name="bioRxiv">
        <title>Genomics, evolutionary history and diagnostics of the Alternaria alternata species group including apple and Asian pear pathotypes.</title>
        <authorList>
            <person name="Armitage A.D."/>
            <person name="Cockerton H.M."/>
            <person name="Sreenivasaprasad S."/>
            <person name="Woodhall J.W."/>
            <person name="Lane C.R."/>
            <person name="Harrison R.J."/>
            <person name="Clarkson J.P."/>
        </authorList>
    </citation>
    <scope>NUCLEOTIDE SEQUENCE [LARGE SCALE GENOMIC DNA]</scope>
    <source>
        <strain evidence="2">FERA 635</strain>
    </source>
</reference>
<dbReference type="EMBL" id="PDXF01000605">
    <property type="protein sequence ID" value="RYN72006.1"/>
    <property type="molecule type" value="Genomic_DNA"/>
</dbReference>
<protein>
    <submittedName>
        <fullName evidence="1">Uncharacterized protein</fullName>
    </submittedName>
</protein>
<accession>A0ABY0FQ75</accession>
<comment type="caution">
    <text evidence="1">The sequence shown here is derived from an EMBL/GenBank/DDBJ whole genome shotgun (WGS) entry which is preliminary data.</text>
</comment>
<gene>
    <name evidence="1" type="ORF">AA0119_g13649</name>
</gene>
<keyword evidence="2" id="KW-1185">Reference proteome</keyword>